<dbReference type="Pfam" id="PF13561">
    <property type="entry name" value="adh_short_C2"/>
    <property type="match status" value="1"/>
</dbReference>
<feature type="domain" description="Ketoreductase" evidence="3">
    <location>
        <begin position="7"/>
        <end position="184"/>
    </location>
</feature>
<keyword evidence="2" id="KW-0560">Oxidoreductase</keyword>
<dbReference type="InterPro" id="IPR020904">
    <property type="entry name" value="Sc_DH/Rdtase_CS"/>
</dbReference>
<evidence type="ECO:0000256" key="2">
    <source>
        <dbReference type="ARBA" id="ARBA00023002"/>
    </source>
</evidence>
<dbReference type="Proteomes" id="UP001499967">
    <property type="component" value="Unassembled WGS sequence"/>
</dbReference>
<keyword evidence="5" id="KW-1185">Reference proteome</keyword>
<sequence length="245" mass="25591">MGQFDGKTAVVTGGSAGIGLTTAQRLADEGAHVFVFGRREAELEKAAAEIGNATAVAGDVSVAADVDRLYERVRERGQGLDVVVANAAIQHLATLEELTESDHDRIFDINVKGVFLTVKKALPLLNDGASVVLMSSTAAEAGTERFGAYGAAKAAVRSYARTWANELVSRGARVNAVSPGPTDTPLFDVFGERAEEMKVAVGAGLPVGRVGTPDEVAEVVLFLASPRSSFVHGANFYVDGGMNQV</sequence>
<evidence type="ECO:0000256" key="1">
    <source>
        <dbReference type="ARBA" id="ARBA00006484"/>
    </source>
</evidence>
<dbReference type="InterPro" id="IPR002347">
    <property type="entry name" value="SDR_fam"/>
</dbReference>
<comment type="caution">
    <text evidence="4">The sequence shown here is derived from an EMBL/GenBank/DDBJ whole genome shotgun (WGS) entry which is preliminary data.</text>
</comment>
<dbReference type="Gene3D" id="3.40.50.720">
    <property type="entry name" value="NAD(P)-binding Rossmann-like Domain"/>
    <property type="match status" value="1"/>
</dbReference>
<organism evidence="4 5">
    <name type="scientific">Pseudonocardia zijingensis</name>
    <dbReference type="NCBI Taxonomy" id="153376"/>
    <lineage>
        <taxon>Bacteria</taxon>
        <taxon>Bacillati</taxon>
        <taxon>Actinomycetota</taxon>
        <taxon>Actinomycetes</taxon>
        <taxon>Pseudonocardiales</taxon>
        <taxon>Pseudonocardiaceae</taxon>
        <taxon>Pseudonocardia</taxon>
    </lineage>
</organism>
<dbReference type="RefSeq" id="WP_343946268.1">
    <property type="nucleotide sequence ID" value="NZ_BAAAHP010000260.1"/>
</dbReference>
<proteinExistence type="inferred from homology"/>
<dbReference type="PROSITE" id="PS00061">
    <property type="entry name" value="ADH_SHORT"/>
    <property type="match status" value="1"/>
</dbReference>
<dbReference type="PANTHER" id="PTHR24321:SF15">
    <property type="entry name" value="OXIDOREDUCTASE UCPA"/>
    <property type="match status" value="1"/>
</dbReference>
<reference evidence="5" key="1">
    <citation type="journal article" date="2019" name="Int. J. Syst. Evol. Microbiol.">
        <title>The Global Catalogue of Microorganisms (GCM) 10K type strain sequencing project: providing services to taxonomists for standard genome sequencing and annotation.</title>
        <authorList>
            <consortium name="The Broad Institute Genomics Platform"/>
            <consortium name="The Broad Institute Genome Sequencing Center for Infectious Disease"/>
            <person name="Wu L."/>
            <person name="Ma J."/>
        </authorList>
    </citation>
    <scope>NUCLEOTIDE SEQUENCE [LARGE SCALE GENOMIC DNA]</scope>
    <source>
        <strain evidence="5">JCM 11117</strain>
    </source>
</reference>
<evidence type="ECO:0000313" key="4">
    <source>
        <dbReference type="EMBL" id="GAA0904114.1"/>
    </source>
</evidence>
<comment type="similarity">
    <text evidence="1">Belongs to the short-chain dehydrogenases/reductases (SDR) family.</text>
</comment>
<protein>
    <submittedName>
        <fullName evidence="4">SDR family oxidoreductase</fullName>
    </submittedName>
</protein>
<evidence type="ECO:0000313" key="5">
    <source>
        <dbReference type="Proteomes" id="UP001499967"/>
    </source>
</evidence>
<accession>A0ABP3YTY4</accession>
<dbReference type="InterPro" id="IPR057326">
    <property type="entry name" value="KR_dom"/>
</dbReference>
<dbReference type="InterPro" id="IPR036291">
    <property type="entry name" value="NAD(P)-bd_dom_sf"/>
</dbReference>
<dbReference type="PRINTS" id="PR00081">
    <property type="entry name" value="GDHRDH"/>
</dbReference>
<evidence type="ECO:0000259" key="3">
    <source>
        <dbReference type="SMART" id="SM00822"/>
    </source>
</evidence>
<gene>
    <name evidence="4" type="ORF">GCM10009559_71920</name>
</gene>
<dbReference type="SMART" id="SM00822">
    <property type="entry name" value="PKS_KR"/>
    <property type="match status" value="1"/>
</dbReference>
<dbReference type="PANTHER" id="PTHR24321">
    <property type="entry name" value="DEHYDROGENASES, SHORT CHAIN"/>
    <property type="match status" value="1"/>
</dbReference>
<dbReference type="CDD" id="cd05233">
    <property type="entry name" value="SDR_c"/>
    <property type="match status" value="1"/>
</dbReference>
<name>A0ABP3YTY4_9PSEU</name>
<dbReference type="EMBL" id="BAAAHP010000260">
    <property type="protein sequence ID" value="GAA0904114.1"/>
    <property type="molecule type" value="Genomic_DNA"/>
</dbReference>
<dbReference type="SUPFAM" id="SSF51735">
    <property type="entry name" value="NAD(P)-binding Rossmann-fold domains"/>
    <property type="match status" value="1"/>
</dbReference>